<evidence type="ECO:0000313" key="3">
    <source>
        <dbReference type="WBParaSite" id="OFLC_0001228601-mRNA-1"/>
    </source>
</evidence>
<proteinExistence type="predicted"/>
<dbReference type="Proteomes" id="UP000267606">
    <property type="component" value="Unassembled WGS sequence"/>
</dbReference>
<dbReference type="STRING" id="387005.A0A183HXS3"/>
<sequence length="141" mass="16364">MLMRKLTFKSARLEVWEKYLLKFCSLIPSLETEYLQLERYGYLHTTVATKLAILKTLCESQFDFNIKFKESLLNSCAASDLRLLPIGYDKEGFAYLYQQDADLVIRIYSAEQDDHSGGSWNLVAKLVNFTSIRNLFLSSHF</sequence>
<dbReference type="WBParaSite" id="OFLC_0001228601-mRNA-1">
    <property type="protein sequence ID" value="OFLC_0001228601-mRNA-1"/>
    <property type="gene ID" value="OFLC_0001228601"/>
</dbReference>
<name>A0A183HXS3_9BILA</name>
<dbReference type="GO" id="GO:0042393">
    <property type="term" value="F:histone binding"/>
    <property type="evidence" value="ECO:0007669"/>
    <property type="project" value="TreeGrafter"/>
</dbReference>
<keyword evidence="2" id="KW-1185">Reference proteome</keyword>
<dbReference type="PANTHER" id="PTHR14296">
    <property type="entry name" value="REMODELING AND SPACING FACTOR 1"/>
    <property type="match status" value="1"/>
</dbReference>
<dbReference type="AlphaFoldDB" id="A0A183HXS3"/>
<dbReference type="GO" id="GO:0045892">
    <property type="term" value="P:negative regulation of DNA-templated transcription"/>
    <property type="evidence" value="ECO:0007669"/>
    <property type="project" value="TreeGrafter"/>
</dbReference>
<dbReference type="PANTHER" id="PTHR14296:SF16">
    <property type="entry name" value="REMODELING AND SPACING FACTOR 1"/>
    <property type="match status" value="1"/>
</dbReference>
<protein>
    <submittedName>
        <fullName evidence="3">F-box domain-containing protein</fullName>
    </submittedName>
</protein>
<dbReference type="GO" id="GO:0031213">
    <property type="term" value="C:RSF complex"/>
    <property type="evidence" value="ECO:0007669"/>
    <property type="project" value="InterPro"/>
</dbReference>
<evidence type="ECO:0000313" key="1">
    <source>
        <dbReference type="EMBL" id="VDO83577.1"/>
    </source>
</evidence>
<reference evidence="1 2" key="2">
    <citation type="submission" date="2018-11" db="EMBL/GenBank/DDBJ databases">
        <authorList>
            <consortium name="Pathogen Informatics"/>
        </authorList>
    </citation>
    <scope>NUCLEOTIDE SEQUENCE [LARGE SCALE GENOMIC DNA]</scope>
</reference>
<dbReference type="EMBL" id="UZAJ01018896">
    <property type="protein sequence ID" value="VDO83577.1"/>
    <property type="molecule type" value="Genomic_DNA"/>
</dbReference>
<gene>
    <name evidence="1" type="ORF">OFLC_LOCUS12290</name>
</gene>
<evidence type="ECO:0000313" key="2">
    <source>
        <dbReference type="Proteomes" id="UP000267606"/>
    </source>
</evidence>
<organism evidence="3">
    <name type="scientific">Onchocerca flexuosa</name>
    <dbReference type="NCBI Taxonomy" id="387005"/>
    <lineage>
        <taxon>Eukaryota</taxon>
        <taxon>Metazoa</taxon>
        <taxon>Ecdysozoa</taxon>
        <taxon>Nematoda</taxon>
        <taxon>Chromadorea</taxon>
        <taxon>Rhabditida</taxon>
        <taxon>Spirurina</taxon>
        <taxon>Spiruromorpha</taxon>
        <taxon>Filarioidea</taxon>
        <taxon>Onchocercidae</taxon>
        <taxon>Onchocerca</taxon>
    </lineage>
</organism>
<dbReference type="InterPro" id="IPR028938">
    <property type="entry name" value="Rsf1-like"/>
</dbReference>
<accession>A0A183HXS3</accession>
<reference evidence="3" key="1">
    <citation type="submission" date="2016-06" db="UniProtKB">
        <authorList>
            <consortium name="WormBaseParasite"/>
        </authorList>
    </citation>
    <scope>IDENTIFICATION</scope>
</reference>